<dbReference type="AlphaFoldDB" id="G2YQ66"/>
<dbReference type="HOGENOM" id="CLU_2527202_0_0_1"/>
<evidence type="ECO:0000313" key="1">
    <source>
        <dbReference type="EMBL" id="CCD53764.1"/>
    </source>
</evidence>
<protein>
    <submittedName>
        <fullName evidence="1">Uncharacterized protein</fullName>
    </submittedName>
</protein>
<name>G2YQ66_BOTF4</name>
<dbReference type="Proteomes" id="UP000008177">
    <property type="component" value="Unplaced contigs"/>
</dbReference>
<gene>
    <name evidence="1" type="ORF">BofuT4_uP133180.1</name>
</gene>
<dbReference type="EMBL" id="FQ790348">
    <property type="protein sequence ID" value="CCD53764.1"/>
    <property type="molecule type" value="Genomic_DNA"/>
</dbReference>
<dbReference type="InParanoid" id="G2YQ66"/>
<sequence>MIEVLMERKRMISLEQVLCFTASPISATFSVSHMSHRRKKATRSYASYAAALFFCATPIRNYRNWPIKWPQTAHYDGICHGSPK</sequence>
<accession>G2YQ66</accession>
<organism evidence="1 2">
    <name type="scientific">Botryotinia fuckeliana (strain T4)</name>
    <name type="common">Noble rot fungus</name>
    <name type="synonym">Botrytis cinerea</name>
    <dbReference type="NCBI Taxonomy" id="999810"/>
    <lineage>
        <taxon>Eukaryota</taxon>
        <taxon>Fungi</taxon>
        <taxon>Dikarya</taxon>
        <taxon>Ascomycota</taxon>
        <taxon>Pezizomycotina</taxon>
        <taxon>Leotiomycetes</taxon>
        <taxon>Helotiales</taxon>
        <taxon>Sclerotiniaceae</taxon>
        <taxon>Botrytis</taxon>
    </lineage>
</organism>
<evidence type="ECO:0000313" key="2">
    <source>
        <dbReference type="Proteomes" id="UP000008177"/>
    </source>
</evidence>
<proteinExistence type="predicted"/>
<reference evidence="2" key="1">
    <citation type="journal article" date="2011" name="PLoS Genet.">
        <title>Genomic analysis of the necrotrophic fungal pathogens Sclerotinia sclerotiorum and Botrytis cinerea.</title>
        <authorList>
            <person name="Amselem J."/>
            <person name="Cuomo C.A."/>
            <person name="van Kan J.A."/>
            <person name="Viaud M."/>
            <person name="Benito E.P."/>
            <person name="Couloux A."/>
            <person name="Coutinho P.M."/>
            <person name="de Vries R.P."/>
            <person name="Dyer P.S."/>
            <person name="Fillinger S."/>
            <person name="Fournier E."/>
            <person name="Gout L."/>
            <person name="Hahn M."/>
            <person name="Kohn L."/>
            <person name="Lapalu N."/>
            <person name="Plummer K.M."/>
            <person name="Pradier J.M."/>
            <person name="Quevillon E."/>
            <person name="Sharon A."/>
            <person name="Simon A."/>
            <person name="ten Have A."/>
            <person name="Tudzynski B."/>
            <person name="Tudzynski P."/>
            <person name="Wincker P."/>
            <person name="Andrew M."/>
            <person name="Anthouard V."/>
            <person name="Beever R.E."/>
            <person name="Beffa R."/>
            <person name="Benoit I."/>
            <person name="Bouzid O."/>
            <person name="Brault B."/>
            <person name="Chen Z."/>
            <person name="Choquer M."/>
            <person name="Collemare J."/>
            <person name="Cotton P."/>
            <person name="Danchin E.G."/>
            <person name="Da Silva C."/>
            <person name="Gautier A."/>
            <person name="Giraud C."/>
            <person name="Giraud T."/>
            <person name="Gonzalez C."/>
            <person name="Grossetete S."/>
            <person name="Guldener U."/>
            <person name="Henrissat B."/>
            <person name="Howlett B.J."/>
            <person name="Kodira C."/>
            <person name="Kretschmer M."/>
            <person name="Lappartient A."/>
            <person name="Leroch M."/>
            <person name="Levis C."/>
            <person name="Mauceli E."/>
            <person name="Neuveglise C."/>
            <person name="Oeser B."/>
            <person name="Pearson M."/>
            <person name="Poulain J."/>
            <person name="Poussereau N."/>
            <person name="Quesneville H."/>
            <person name="Rascle C."/>
            <person name="Schumacher J."/>
            <person name="Segurens B."/>
            <person name="Sexton A."/>
            <person name="Silva E."/>
            <person name="Sirven C."/>
            <person name="Soanes D.M."/>
            <person name="Talbot N.J."/>
            <person name="Templeton M."/>
            <person name="Yandava C."/>
            <person name="Yarden O."/>
            <person name="Zeng Q."/>
            <person name="Rollins J.A."/>
            <person name="Lebrun M.H."/>
            <person name="Dickman M."/>
        </authorList>
    </citation>
    <scope>NUCLEOTIDE SEQUENCE [LARGE SCALE GENOMIC DNA]</scope>
    <source>
        <strain evidence="2">T4</strain>
    </source>
</reference>